<evidence type="ECO:0000313" key="6">
    <source>
        <dbReference type="Proteomes" id="UP000199707"/>
    </source>
</evidence>
<name>A0A1G4WFL9_9MYCO</name>
<dbReference type="Proteomes" id="UP000199707">
    <property type="component" value="Unassembled WGS sequence"/>
</dbReference>
<comment type="subcellular location">
    <subcellularLocation>
        <location evidence="1">Cytoplasm</location>
    </subcellularLocation>
</comment>
<evidence type="ECO:0000313" key="5">
    <source>
        <dbReference type="EMBL" id="SCX21995.1"/>
    </source>
</evidence>
<keyword evidence="4" id="KW-0143">Chaperone</keyword>
<sequence>MAANAVELTVEQAWYLAELTGSGSFPWVLAITPPYSDSAAAAGFAADRVAELTELGVLSGGGAVNPAVAQWIRVCCRARQWLEIRVVSAEGNMLRGVVGRQGGRTVVALRSAGLVTFTEMDIAHPHDLVPVLTAGLTARRAADFDEFTVPMRAGARADERLRGGTELTEVLEHLGIPPSAREVVEAVFTGPRTYAEIVAGEHRDGYRVSTEVGVAVVDCTAGRLLVHPTQAFDGEWVSTFAPGHTSAIAVAVDRLTASLPGGSWFSAPAGSDQIPATLLNRDFDQRTENRCPTTL</sequence>
<gene>
    <name evidence="5" type="ORF">SAMN02799620_03151</name>
</gene>
<reference evidence="6" key="1">
    <citation type="submission" date="2016-10" db="EMBL/GenBank/DDBJ databases">
        <authorList>
            <person name="Varghese N."/>
            <person name="Submissions S."/>
        </authorList>
    </citation>
    <scope>NUCLEOTIDE SEQUENCE [LARGE SCALE GENOMIC DNA]</scope>
    <source>
        <strain evidence="6">UNC267MFSha1.1M11</strain>
    </source>
</reference>
<dbReference type="EMBL" id="FMUB01000006">
    <property type="protein sequence ID" value="SCX21995.1"/>
    <property type="molecule type" value="Genomic_DNA"/>
</dbReference>
<evidence type="ECO:0000256" key="1">
    <source>
        <dbReference type="ARBA" id="ARBA00004496"/>
    </source>
</evidence>
<dbReference type="RefSeq" id="WP_090358483.1">
    <property type="nucleotide sequence ID" value="NZ_FMUB01000006.1"/>
</dbReference>
<evidence type="ECO:0000256" key="2">
    <source>
        <dbReference type="ARBA" id="ARBA00006411"/>
    </source>
</evidence>
<proteinExistence type="inferred from homology"/>
<dbReference type="AlphaFoldDB" id="A0A1G4WFL9"/>
<dbReference type="Pfam" id="PF14011">
    <property type="entry name" value="ESX-1_EspG"/>
    <property type="match status" value="1"/>
</dbReference>
<comment type="similarity">
    <text evidence="2">Belongs to the EspG family.</text>
</comment>
<dbReference type="InterPro" id="IPR025734">
    <property type="entry name" value="EspG"/>
</dbReference>
<evidence type="ECO:0000256" key="3">
    <source>
        <dbReference type="ARBA" id="ARBA00022490"/>
    </source>
</evidence>
<evidence type="ECO:0000256" key="4">
    <source>
        <dbReference type="ARBA" id="ARBA00023186"/>
    </source>
</evidence>
<keyword evidence="3" id="KW-0963">Cytoplasm</keyword>
<protein>
    <submittedName>
        <fullName evidence="5">EspG family protein</fullName>
    </submittedName>
</protein>
<dbReference type="GO" id="GO:0005737">
    <property type="term" value="C:cytoplasm"/>
    <property type="evidence" value="ECO:0007669"/>
    <property type="project" value="UniProtKB-SubCell"/>
</dbReference>
<dbReference type="STRING" id="1502745.SAMN02799620_03151"/>
<organism evidence="5 6">
    <name type="scientific">Mycolicibacterium fluoranthenivorans</name>
    <dbReference type="NCBI Taxonomy" id="258505"/>
    <lineage>
        <taxon>Bacteria</taxon>
        <taxon>Bacillati</taxon>
        <taxon>Actinomycetota</taxon>
        <taxon>Actinomycetes</taxon>
        <taxon>Mycobacteriales</taxon>
        <taxon>Mycobacteriaceae</taxon>
        <taxon>Mycolicibacterium</taxon>
    </lineage>
</organism>
<accession>A0A1G4WFL9</accession>